<organism evidence="1 2">
    <name type="scientific">Anaerobaca lacustris</name>
    <dbReference type="NCBI Taxonomy" id="3044600"/>
    <lineage>
        <taxon>Bacteria</taxon>
        <taxon>Pseudomonadati</taxon>
        <taxon>Planctomycetota</taxon>
        <taxon>Phycisphaerae</taxon>
        <taxon>Sedimentisphaerales</taxon>
        <taxon>Anaerobacaceae</taxon>
        <taxon>Anaerobaca</taxon>
    </lineage>
</organism>
<dbReference type="AlphaFoldDB" id="A0AAW6TZ75"/>
<evidence type="ECO:0000313" key="2">
    <source>
        <dbReference type="Proteomes" id="UP001431776"/>
    </source>
</evidence>
<dbReference type="Proteomes" id="UP001431776">
    <property type="component" value="Unassembled WGS sequence"/>
</dbReference>
<comment type="caution">
    <text evidence="1">The sequence shown here is derived from an EMBL/GenBank/DDBJ whole genome shotgun (WGS) entry which is preliminary data.</text>
</comment>
<dbReference type="EMBL" id="JASCXX010000012">
    <property type="protein sequence ID" value="MDI6449667.1"/>
    <property type="molecule type" value="Genomic_DNA"/>
</dbReference>
<reference evidence="1" key="1">
    <citation type="submission" date="2023-05" db="EMBL/GenBank/DDBJ databases">
        <title>Anaerotaeda fermentans gen. nov., sp. nov., a novel anaerobic planctomycete of the new family within the order Sedimentisphaerales isolated from Taman Peninsula, Russia.</title>
        <authorList>
            <person name="Khomyakova M.A."/>
            <person name="Merkel A.Y."/>
            <person name="Slobodkin A.I."/>
        </authorList>
    </citation>
    <scope>NUCLEOTIDE SEQUENCE</scope>
    <source>
        <strain evidence="1">M17dextr</strain>
    </source>
</reference>
<proteinExistence type="predicted"/>
<sequence>MAKTKTHRTHRWEDLPDEELLQVRIRDLGLQIPGSCLEPFVEQLHEELEAKGIAYRPACYLADEWLTPDKIPTIGIPFCLAHPRLKQLEETMMYEVEGGDPDVCMKLLRHECGHAMNYAYQLYRRTRWRELFGRFSDTYSNSYSYQPYSRRFVINLEDNYAQSHPDEDFAETFAVWLRSDSSWQDKYKDWPVLKKLQYVDNVMRFVADRPAVVTFKGHPPYSAARMTSTLAAHYERKRRILGSEFQGYYDDSLRDLFAADCVGGSAPRASRLLRAHRAQLVNNVTRWTGHRKFDIDQLVNRLATRCDALGLSAEGPQEDIMVGLTAMVTAIASNTLTISRKRR</sequence>
<dbReference type="InterPro" id="IPR031321">
    <property type="entry name" value="UCP012641"/>
</dbReference>
<keyword evidence="2" id="KW-1185">Reference proteome</keyword>
<dbReference type="RefSeq" id="WP_349245075.1">
    <property type="nucleotide sequence ID" value="NZ_JASCXX010000012.1"/>
</dbReference>
<accession>A0AAW6TZ75</accession>
<protein>
    <submittedName>
        <fullName evidence="1">Zinc-binding metallopeptidase</fullName>
    </submittedName>
</protein>
<evidence type="ECO:0000313" key="1">
    <source>
        <dbReference type="EMBL" id="MDI6449667.1"/>
    </source>
</evidence>
<dbReference type="Gene3D" id="3.40.390.70">
    <property type="match status" value="1"/>
</dbReference>
<dbReference type="Pfam" id="PF15887">
    <property type="entry name" value="Peptidase_Mx"/>
    <property type="match status" value="1"/>
</dbReference>
<gene>
    <name evidence="1" type="ORF">QJ522_11480</name>
</gene>
<name>A0AAW6TZ75_9BACT</name>